<dbReference type="SUPFAM" id="SSF51126">
    <property type="entry name" value="Pectin lyase-like"/>
    <property type="match status" value="4"/>
</dbReference>
<dbReference type="InParanoid" id="A0A0V0R397"/>
<evidence type="ECO:0000313" key="4">
    <source>
        <dbReference type="EMBL" id="KRX08959.1"/>
    </source>
</evidence>
<dbReference type="Proteomes" id="UP000054937">
    <property type="component" value="Unassembled WGS sequence"/>
</dbReference>
<gene>
    <name evidence="4" type="ORF">PPERSA_08162</name>
</gene>
<evidence type="ECO:0000259" key="2">
    <source>
        <dbReference type="Pfam" id="PF06011"/>
    </source>
</evidence>
<dbReference type="Gene3D" id="2.160.20.10">
    <property type="entry name" value="Single-stranded right-handed beta-helix, Pectin lyase-like"/>
    <property type="match status" value="2"/>
</dbReference>
<sequence>MHTKKTKTKIIINILKIILTTTLFSLKTLLAQTNFKNSIEPISNINYFIACSPSITAQTDLPTDVQNALNNNNSNNFFYSYGTSSLNVDASGFSLGAQANVFFIITADLEMCTGFTYLNADWYPYAGMGLTLEIYSMKYDLSDKNVYSINGDNKVTLKADFYLFIPYNLGIMGIQFEEKYQNISSYQDISIYNSGFATSNQIDIQYSNNIYFNNIKVESDSNIVLDTIQTSGNFQNCLLNESNFNITNANILVFDYFDLQDESTANFINIADTISFTHFNSENQNSLIIDVVGTGFQGQYFTMTDNSYFQMTNVVGYSVIDEGLFDTNSFLRFVTITQVNFTNTVFQNGVTETMNLDNYLIQLADLLYMYKCEFYNNKAYNGGPFHSIFVSENIVDDCIFEGNDAINYGGAYFDQTYTILLNNSYFLNQDYTSNYGGNIFIFITQDVIIENCFFENNVAYQGGIAYIIYFYTFKFDNNISVNTYAKKGGGIVMMGGVFIDITNSSFDQSVSLNDGGAIMSLDCNQITVTNNTFTNSNCLSFGGAIVNFFYGYLVENEEETILDYTNNYFENVYGNKGGAIFYYGYSEVNVQNMTISNVKSVEGGIYASFLEEIKINDLNITTANAQLGAALYVRTIIKVNIQNCTFTNSEATGLLGGGVLIDNIGESEIEIYLENISVLNSIANGGGLVINNQDCIQCTIIDIYCANNVFDRNAGCLDISNSNNLEISDCFFEENQGGFAFQISSVQNVVINDLDFYNNDGGMVIRTNGFNLNIKRINFYKNIEQGALLIQESETVYIKYLYADNNIKQLNGAGVSLTNSKDIILEFLYLSNNQGFSGGGLYIQNLFNSQISNITMFQNVANYQGGGAYIDIAENCQFTNMQIISNKADSDAGGLALSNSKNIDFNSLYVQKNEGYNGGGILISNSQQINVLQNYYSQNKGNKFGGAGYFFQSQNLLFQESIFDQNQSSKQSSGAIYIEQSQDIQLQEIKANKNNGGGLFLLECEDVILSSSELKNNYNAIMGGGIQAEDITDFTIDECNFEGNKAEKYGAGFYLYDNNDITITNSNFTSNSLEKYESLEDQEDENKRNGGGIYLQFIETSTLQNVKINDNYAYNHGGGIYIEDVDIFNIHDSMIEYNIAQYDKHFEIYGKLTSYVLSKGGGIYYKHTGNQYTLRRRILSSIIPIFNIQTVGFVGNEASSGGGILLYREPDQDIKINIENTDFGFNWADIGPAIRFLGGQSSDTLVLIQNFNNTGKLEKDDIFTKYAQNEYLTSSKSSDFSLCVQNTYLTEGGAYLCNKCVDNGDCKGGYNLPYPMEGNLAQQQDNECQKRTETGENEFIYCINNDALCLENDNCETGYQGVMCEDCTVSENYRKENGVCKKCKSDGVVIFNTTWKSLLTIILTIVSLKGIQQKVDLQLQRKLLSVFQYPMLKEMLFSAIIKIFVLHIQIITLTKVFGVALPESYTIGSNVVANPAQLMTDSVGCLFGYNGPSDEYMIDLKSLLVGLVLSLFILGVIIVLLIFISMLQFKGLQKRNQVLNNMLIEREPNIAKANIRNNTLPFIICGSIILFITLQPGIIINASYAISCKSAGDESYASFNSSVKCGDETYTGLILPVNVIILLIFTVLLPLIILQRIIKHKKELHDSVKVLRTYGFIYLEHKRTRYYWEFVVMLLKIVIVIIQNIFKTEIYIKSAVTCMVILCYAYIVLYMQPFQTKSMNKISIIASAAQIITILFGLIIYRNDDGIGFLYWASVLIILSANLYLIFILLQVIIPEKIIEMRPLLLKLALKIKLLNFVPHQVEQEKIAKNNWKILRYTVRNFIKKTKFLQSPESHYFEHDRFKYDTFRMMRVIKCLQKLEKEVVFTFTVQEAFEKLKVKLEKKDESSSLLSDTSVEEEELPYVNLPKDLKGNNIVTDIRHTSFGKKGDIKWGGKSGFMFWQEKQKKSEVIIKNGKVVKIDNKLKQEDKGYNLGNHSVYKENEKKVTVIPLTQKEEKFEKKQCEIQKQNFEVKQKQKVNEQKRLSRQISQSSFLQNGLARSQTKKASQIQLTSYGSNSQLALKNELQKSRNSKINDL</sequence>
<keyword evidence="1" id="KW-0472">Membrane</keyword>
<keyword evidence="5" id="KW-1185">Reference proteome</keyword>
<evidence type="ECO:0000259" key="3">
    <source>
        <dbReference type="Pfam" id="PF13229"/>
    </source>
</evidence>
<organism evidence="4 5">
    <name type="scientific">Pseudocohnilembus persalinus</name>
    <name type="common">Ciliate</name>
    <dbReference type="NCBI Taxonomy" id="266149"/>
    <lineage>
        <taxon>Eukaryota</taxon>
        <taxon>Sar</taxon>
        <taxon>Alveolata</taxon>
        <taxon>Ciliophora</taxon>
        <taxon>Intramacronucleata</taxon>
        <taxon>Oligohymenophorea</taxon>
        <taxon>Scuticociliatia</taxon>
        <taxon>Philasterida</taxon>
        <taxon>Pseudocohnilembidae</taxon>
        <taxon>Pseudocohnilembus</taxon>
    </lineage>
</organism>
<feature type="transmembrane region" description="Helical" evidence="1">
    <location>
        <begin position="1562"/>
        <end position="1586"/>
    </location>
</feature>
<keyword evidence="1" id="KW-1133">Transmembrane helix</keyword>
<proteinExistence type="predicted"/>
<dbReference type="GO" id="GO:0016829">
    <property type="term" value="F:lyase activity"/>
    <property type="evidence" value="ECO:0007669"/>
    <property type="project" value="UniProtKB-KW"/>
</dbReference>
<dbReference type="EMBL" id="LDAU01000056">
    <property type="protein sequence ID" value="KRX08959.1"/>
    <property type="molecule type" value="Genomic_DNA"/>
</dbReference>
<dbReference type="OMA" id="CLENDNC"/>
<feature type="domain" description="TRP C-terminal" evidence="2">
    <location>
        <begin position="1510"/>
        <end position="1770"/>
    </location>
</feature>
<dbReference type="Pfam" id="PF13229">
    <property type="entry name" value="Beta_helix"/>
    <property type="match status" value="1"/>
</dbReference>
<feature type="domain" description="Right handed beta helix" evidence="3">
    <location>
        <begin position="953"/>
        <end position="1072"/>
    </location>
</feature>
<dbReference type="InterPro" id="IPR011050">
    <property type="entry name" value="Pectin_lyase_fold/virulence"/>
</dbReference>
<dbReference type="InterPro" id="IPR039448">
    <property type="entry name" value="Beta_helix"/>
</dbReference>
<feature type="transmembrane region" description="Helical" evidence="1">
    <location>
        <begin position="1613"/>
        <end position="1634"/>
    </location>
</feature>
<dbReference type="Pfam" id="PF06011">
    <property type="entry name" value="TRP"/>
    <property type="match status" value="1"/>
</dbReference>
<dbReference type="InterPro" id="IPR010308">
    <property type="entry name" value="TRP_C"/>
</dbReference>
<dbReference type="PANTHER" id="PTHR11319">
    <property type="entry name" value="G PROTEIN-COUPLED RECEPTOR-RELATED"/>
    <property type="match status" value="1"/>
</dbReference>
<comment type="caution">
    <text evidence="4">The sequence shown here is derived from an EMBL/GenBank/DDBJ whole genome shotgun (WGS) entry which is preliminary data.</text>
</comment>
<protein>
    <submittedName>
        <fullName evidence="4">Pectin lyase fold/virulence factor</fullName>
    </submittedName>
</protein>
<dbReference type="PANTHER" id="PTHR11319:SF35">
    <property type="entry name" value="OUTER MEMBRANE PROTEIN PMPC-RELATED"/>
    <property type="match status" value="1"/>
</dbReference>
<keyword evidence="4" id="KW-0456">Lyase</keyword>
<name>A0A0V0R397_PSEPJ</name>
<keyword evidence="1" id="KW-0812">Transmembrane</keyword>
<dbReference type="OrthoDB" id="75921at2759"/>
<feature type="transmembrane region" description="Helical" evidence="1">
    <location>
        <begin position="1666"/>
        <end position="1686"/>
    </location>
</feature>
<dbReference type="InterPro" id="IPR006626">
    <property type="entry name" value="PbH1"/>
</dbReference>
<feature type="transmembrane region" description="Helical" evidence="1">
    <location>
        <begin position="1722"/>
        <end position="1743"/>
    </location>
</feature>
<reference evidence="4 5" key="1">
    <citation type="journal article" date="2015" name="Sci. Rep.">
        <title>Genome of the facultative scuticociliatosis pathogen Pseudocohnilembus persalinus provides insight into its virulence through horizontal gene transfer.</title>
        <authorList>
            <person name="Xiong J."/>
            <person name="Wang G."/>
            <person name="Cheng J."/>
            <person name="Tian M."/>
            <person name="Pan X."/>
            <person name="Warren A."/>
            <person name="Jiang C."/>
            <person name="Yuan D."/>
            <person name="Miao W."/>
        </authorList>
    </citation>
    <scope>NUCLEOTIDE SEQUENCE [LARGE SCALE GENOMIC DNA]</scope>
    <source>
        <strain evidence="4">36N120E</strain>
    </source>
</reference>
<dbReference type="InterPro" id="IPR012334">
    <property type="entry name" value="Pectin_lyas_fold"/>
</dbReference>
<accession>A0A0V0R397</accession>
<feature type="transmembrane region" description="Helical" evidence="1">
    <location>
        <begin position="1692"/>
        <end position="1710"/>
    </location>
</feature>
<feature type="transmembrane region" description="Helical" evidence="1">
    <location>
        <begin position="1503"/>
        <end position="1527"/>
    </location>
</feature>
<evidence type="ECO:0000256" key="1">
    <source>
        <dbReference type="SAM" id="Phobius"/>
    </source>
</evidence>
<evidence type="ECO:0000313" key="5">
    <source>
        <dbReference type="Proteomes" id="UP000054937"/>
    </source>
</evidence>
<dbReference type="SMART" id="SM00710">
    <property type="entry name" value="PbH1"/>
    <property type="match status" value="13"/>
</dbReference>
<feature type="transmembrane region" description="Helical" evidence="1">
    <location>
        <begin position="1749"/>
        <end position="1774"/>
    </location>
</feature>